<gene>
    <name evidence="2" type="ORF">D4L85_31995</name>
</gene>
<dbReference type="CDD" id="cd01483">
    <property type="entry name" value="E1_enzyme_family"/>
    <property type="match status" value="1"/>
</dbReference>
<dbReference type="Gene3D" id="3.40.50.720">
    <property type="entry name" value="NAD(P)-binding Rossmann-like Domain"/>
    <property type="match status" value="1"/>
</dbReference>
<dbReference type="InterPro" id="IPR035985">
    <property type="entry name" value="Ubiquitin-activating_enz"/>
</dbReference>
<dbReference type="GO" id="GO:0008641">
    <property type="term" value="F:ubiquitin-like modifier activating enzyme activity"/>
    <property type="evidence" value="ECO:0007669"/>
    <property type="project" value="InterPro"/>
</dbReference>
<dbReference type="SUPFAM" id="SSF69572">
    <property type="entry name" value="Activating enzymes of the ubiquitin-like proteins"/>
    <property type="match status" value="1"/>
</dbReference>
<evidence type="ECO:0000259" key="1">
    <source>
        <dbReference type="Pfam" id="PF00899"/>
    </source>
</evidence>
<protein>
    <submittedName>
        <fullName evidence="2">ThiF family adenylyltransferase</fullName>
    </submittedName>
</protein>
<keyword evidence="3" id="KW-1185">Reference proteome</keyword>
<evidence type="ECO:0000313" key="3">
    <source>
        <dbReference type="Proteomes" id="UP000266183"/>
    </source>
</evidence>
<dbReference type="InterPro" id="IPR000594">
    <property type="entry name" value="ThiF_NAD_FAD-bd"/>
</dbReference>
<proteinExistence type="predicted"/>
<dbReference type="InterPro" id="IPR045886">
    <property type="entry name" value="ThiF/MoeB/HesA"/>
</dbReference>
<keyword evidence="2" id="KW-0548">Nucleotidyltransferase</keyword>
<dbReference type="PANTHER" id="PTHR10953:SF247">
    <property type="entry name" value="SLL6053 PROTEIN"/>
    <property type="match status" value="1"/>
</dbReference>
<organism evidence="2 3">
    <name type="scientific">Chryseolinea soli</name>
    <dbReference type="NCBI Taxonomy" id="2321403"/>
    <lineage>
        <taxon>Bacteria</taxon>
        <taxon>Pseudomonadati</taxon>
        <taxon>Bacteroidota</taxon>
        <taxon>Cytophagia</taxon>
        <taxon>Cytophagales</taxon>
        <taxon>Fulvivirgaceae</taxon>
        <taxon>Chryseolinea</taxon>
    </lineage>
</organism>
<evidence type="ECO:0000313" key="2">
    <source>
        <dbReference type="EMBL" id="AYB34921.1"/>
    </source>
</evidence>
<sequence>MNLKKRPVEYQLRMAGIHFEEVKQHLFPGDGKEAIAIALCGRFNNGRVTMLLVHKLLLLPYHLCKRESDFIEWPTEPVVPFLIEAMQSGMAILKIHSHPGGYDQFSELDDISDVEFFTSVYGWTNSDLPHGSAVMLPDGRIFGRVILPDLSARSVDRILVAGHQIRMWSAASVQSTRQSLRTIQLFGEGTYGLLRQLKVGLVGCSGTGSIVVEQLLRYQVGTLVPIDGDHVEHKNLNRIVNARVIHAENAARKTDVVVETVRETGLGTIVIPFDKNLYESPEAIIELTTCDLVIGCMDTAEGRDLLNRLSTYYLVPYIDMGIMIDSDGKGGINKIEGSVHYVQPGMSSLFTRSVYTMEEVTAEALKRNNPQEYARLLEDGRKNGYKYVKDINVDRPAVISLNMQVASTAVNELLNRIHPYKFMPPESTAKIAIDITDNFMAPEGEHSFQCDQFLAKNVGRGDVTPLLHCVELGEKVRVT</sequence>
<accession>A0A385SX66</accession>
<dbReference type="Proteomes" id="UP000266183">
    <property type="component" value="Chromosome"/>
</dbReference>
<keyword evidence="2" id="KW-0808">Transferase</keyword>
<dbReference type="Pfam" id="PF00899">
    <property type="entry name" value="ThiF"/>
    <property type="match status" value="1"/>
</dbReference>
<dbReference type="EMBL" id="CP032382">
    <property type="protein sequence ID" value="AYB34921.1"/>
    <property type="molecule type" value="Genomic_DNA"/>
</dbReference>
<reference evidence="3" key="1">
    <citation type="submission" date="2018-09" db="EMBL/GenBank/DDBJ databases">
        <title>Chryseolinea sp. KIS68-18 isolated from soil.</title>
        <authorList>
            <person name="Weon H.-Y."/>
            <person name="Kwon S.-W."/>
            <person name="Lee S.A."/>
        </authorList>
    </citation>
    <scope>NUCLEOTIDE SEQUENCE [LARGE SCALE GENOMIC DNA]</scope>
    <source>
        <strain evidence="3">KIS68-18</strain>
    </source>
</reference>
<feature type="domain" description="THIF-type NAD/FAD binding fold" evidence="1">
    <location>
        <begin position="183"/>
        <end position="420"/>
    </location>
</feature>
<name>A0A385SX66_9BACT</name>
<dbReference type="KEGG" id="chk:D4L85_31995"/>
<dbReference type="PANTHER" id="PTHR10953">
    <property type="entry name" value="UBIQUITIN-ACTIVATING ENZYME E1"/>
    <property type="match status" value="1"/>
</dbReference>
<dbReference type="AlphaFoldDB" id="A0A385SX66"/>
<dbReference type="GO" id="GO:0004792">
    <property type="term" value="F:thiosulfate-cyanide sulfurtransferase activity"/>
    <property type="evidence" value="ECO:0007669"/>
    <property type="project" value="TreeGrafter"/>
</dbReference>
<dbReference type="GO" id="GO:0005737">
    <property type="term" value="C:cytoplasm"/>
    <property type="evidence" value="ECO:0007669"/>
    <property type="project" value="TreeGrafter"/>
</dbReference>
<dbReference type="GO" id="GO:0016779">
    <property type="term" value="F:nucleotidyltransferase activity"/>
    <property type="evidence" value="ECO:0007669"/>
    <property type="project" value="UniProtKB-KW"/>
</dbReference>